<proteinExistence type="predicted"/>
<dbReference type="EMBL" id="MK072066">
    <property type="protein sequence ID" value="AYV77676.1"/>
    <property type="molecule type" value="Genomic_DNA"/>
</dbReference>
<sequence>MATSLDEEKQTTIKPNLIGSFADGHCFRREGENIYLIQYGTPDKKWVDAVLKNLTIDEYIKGPNAPQFSIVKFSKSKNEKNIMTTIGMTLTYNNHKQYKRNKYRKRRKNTHHIRSYRKARTYIKRRDRLDKQNFIFNYEEPFPDNGNNMFCDICNEFCDEHKSFPIYDSDYDTHSMSDFDLL</sequence>
<evidence type="ECO:0000313" key="1">
    <source>
        <dbReference type="EMBL" id="AYV77676.1"/>
    </source>
</evidence>
<name>A0A3G4ZRX6_9VIRU</name>
<accession>A0A3G4ZRX6</accession>
<organism evidence="1">
    <name type="scientific">Edafosvirus sp</name>
    <dbReference type="NCBI Taxonomy" id="2487765"/>
    <lineage>
        <taxon>Viruses</taxon>
        <taxon>Varidnaviria</taxon>
        <taxon>Bamfordvirae</taxon>
        <taxon>Nucleocytoviricota</taxon>
        <taxon>Megaviricetes</taxon>
        <taxon>Imitervirales</taxon>
        <taxon>Mimiviridae</taxon>
        <taxon>Klosneuvirinae</taxon>
    </lineage>
</organism>
<protein>
    <submittedName>
        <fullName evidence="1">Uncharacterized protein</fullName>
    </submittedName>
</protein>
<gene>
    <name evidence="1" type="ORF">Edafosvirus1_7</name>
</gene>
<reference evidence="1" key="1">
    <citation type="submission" date="2018-10" db="EMBL/GenBank/DDBJ databases">
        <title>Hidden diversity of soil giant viruses.</title>
        <authorList>
            <person name="Schulz F."/>
            <person name="Alteio L."/>
            <person name="Goudeau D."/>
            <person name="Ryan E.M."/>
            <person name="Malmstrom R.R."/>
            <person name="Blanchard J."/>
            <person name="Woyke T."/>
        </authorList>
    </citation>
    <scope>NUCLEOTIDE SEQUENCE</scope>
    <source>
        <strain evidence="1">EDV1</strain>
    </source>
</reference>